<evidence type="ECO:0000256" key="2">
    <source>
        <dbReference type="ARBA" id="ARBA00008872"/>
    </source>
</evidence>
<feature type="domain" description="Orn/DAP/Arg decarboxylase 2 N-terminal" evidence="10">
    <location>
        <begin position="40"/>
        <end position="270"/>
    </location>
</feature>
<dbReference type="PANTHER" id="PTHR11482:SF61">
    <property type="entry name" value="ORNITHINE DECARBOXYLASE"/>
    <property type="match status" value="1"/>
</dbReference>
<organism evidence="11 12">
    <name type="scientific">Bemisia tabaci</name>
    <name type="common">Sweetpotato whitefly</name>
    <name type="synonym">Aleurodes tabaci</name>
    <dbReference type="NCBI Taxonomy" id="7038"/>
    <lineage>
        <taxon>Eukaryota</taxon>
        <taxon>Metazoa</taxon>
        <taxon>Ecdysozoa</taxon>
        <taxon>Arthropoda</taxon>
        <taxon>Hexapoda</taxon>
        <taxon>Insecta</taxon>
        <taxon>Pterygota</taxon>
        <taxon>Neoptera</taxon>
        <taxon>Paraneoptera</taxon>
        <taxon>Hemiptera</taxon>
        <taxon>Sternorrhyncha</taxon>
        <taxon>Aleyrodoidea</taxon>
        <taxon>Aleyrodidae</taxon>
        <taxon>Aleyrodinae</taxon>
        <taxon>Bemisia</taxon>
    </lineage>
</organism>
<comment type="function">
    <text evidence="6">Catalyzes the first and rate-limiting step of polyamine biosynthesis that converts ornithine into putrescine, which is the precursor for the polyamines, spermidine and spermine. Polyamines are essential for cell proliferation and are implicated in cellular processes, ranging from DNA replication to apoptosis.</text>
</comment>
<dbReference type="PROSITE" id="PS00878">
    <property type="entry name" value="ODR_DC_2_1"/>
    <property type="match status" value="1"/>
</dbReference>
<dbReference type="EMBL" id="OU963870">
    <property type="protein sequence ID" value="CAH0395156.1"/>
    <property type="molecule type" value="Genomic_DNA"/>
</dbReference>
<dbReference type="CDD" id="cd00622">
    <property type="entry name" value="PLPDE_III_ODC"/>
    <property type="match status" value="1"/>
</dbReference>
<dbReference type="InterPro" id="IPR029066">
    <property type="entry name" value="PLP-binding_barrel"/>
</dbReference>
<keyword evidence="5" id="KW-0456">Lyase</keyword>
<evidence type="ECO:0000256" key="6">
    <source>
        <dbReference type="ARBA" id="ARBA00037173"/>
    </source>
</evidence>
<dbReference type="PRINTS" id="PR01182">
    <property type="entry name" value="ORNDCRBXLASE"/>
</dbReference>
<comment type="cofactor">
    <cofactor evidence="1 7">
        <name>pyridoxal 5'-phosphate</name>
        <dbReference type="ChEBI" id="CHEBI:597326"/>
    </cofactor>
</comment>
<evidence type="ECO:0000313" key="11">
    <source>
        <dbReference type="EMBL" id="CAH0395156.1"/>
    </source>
</evidence>
<dbReference type="InterPro" id="IPR022653">
    <property type="entry name" value="De-COase2_pyr-phos_BS"/>
</dbReference>
<dbReference type="GO" id="GO:0005737">
    <property type="term" value="C:cytoplasm"/>
    <property type="evidence" value="ECO:0007669"/>
    <property type="project" value="TreeGrafter"/>
</dbReference>
<dbReference type="Gene3D" id="3.20.20.10">
    <property type="entry name" value="Alanine racemase"/>
    <property type="match status" value="1"/>
</dbReference>
<evidence type="ECO:0000313" key="12">
    <source>
        <dbReference type="Proteomes" id="UP001152759"/>
    </source>
</evidence>
<dbReference type="GO" id="GO:0004586">
    <property type="term" value="F:ornithine decarboxylase activity"/>
    <property type="evidence" value="ECO:0007669"/>
    <property type="project" value="TreeGrafter"/>
</dbReference>
<dbReference type="GO" id="GO:0033387">
    <property type="term" value="P:putrescine biosynthetic process from arginine, via ornithine"/>
    <property type="evidence" value="ECO:0007669"/>
    <property type="project" value="TreeGrafter"/>
</dbReference>
<evidence type="ECO:0000256" key="4">
    <source>
        <dbReference type="ARBA" id="ARBA00023115"/>
    </source>
</evidence>
<dbReference type="PRINTS" id="PR01179">
    <property type="entry name" value="ODADCRBXLASE"/>
</dbReference>
<feature type="active site" description="Proton donor" evidence="7">
    <location>
        <position position="341"/>
    </location>
</feature>
<evidence type="ECO:0000256" key="1">
    <source>
        <dbReference type="ARBA" id="ARBA00001933"/>
    </source>
</evidence>
<dbReference type="Gene3D" id="2.40.37.10">
    <property type="entry name" value="Lyase, Ornithine Decarboxylase, Chain A, domain 1"/>
    <property type="match status" value="1"/>
</dbReference>
<dbReference type="PANTHER" id="PTHR11482">
    <property type="entry name" value="ARGININE/DIAMINOPIMELATE/ORNITHINE DECARBOXYLASE"/>
    <property type="match status" value="1"/>
</dbReference>
<dbReference type="SUPFAM" id="SSF50621">
    <property type="entry name" value="Alanine racemase C-terminal domain-like"/>
    <property type="match status" value="1"/>
</dbReference>
<evidence type="ECO:0000256" key="7">
    <source>
        <dbReference type="PIRSR" id="PIRSR600183-50"/>
    </source>
</evidence>
<evidence type="ECO:0000259" key="9">
    <source>
        <dbReference type="Pfam" id="PF00278"/>
    </source>
</evidence>
<evidence type="ECO:0008006" key="13">
    <source>
        <dbReference type="Google" id="ProtNLM"/>
    </source>
</evidence>
<dbReference type="InterPro" id="IPR009006">
    <property type="entry name" value="Ala_racemase/Decarboxylase_C"/>
</dbReference>
<comment type="similarity">
    <text evidence="2 8">Belongs to the Orn/Lys/Arg decarboxylase class-II family.</text>
</comment>
<keyword evidence="3 7" id="KW-0663">Pyridoxal phosphate</keyword>
<keyword evidence="12" id="KW-1185">Reference proteome</keyword>
<proteinExistence type="inferred from homology"/>
<keyword evidence="4" id="KW-0620">Polyamine biosynthesis</keyword>
<dbReference type="FunFam" id="3.20.20.10:FF:000005">
    <property type="entry name" value="Ornithine decarboxylase"/>
    <property type="match status" value="1"/>
</dbReference>
<dbReference type="InterPro" id="IPR002433">
    <property type="entry name" value="Orn_de-COase"/>
</dbReference>
<protein>
    <recommendedName>
        <fullName evidence="13">Ornithine decarboxylase</fullName>
    </recommendedName>
</protein>
<evidence type="ECO:0000259" key="10">
    <source>
        <dbReference type="Pfam" id="PF02784"/>
    </source>
</evidence>
<dbReference type="InterPro" id="IPR000183">
    <property type="entry name" value="Orn/DAP/Arg_de-COase"/>
</dbReference>
<dbReference type="InterPro" id="IPR022643">
    <property type="entry name" value="De-COase2_C"/>
</dbReference>
<dbReference type="Proteomes" id="UP001152759">
    <property type="component" value="Chromosome 9"/>
</dbReference>
<name>A0A9P0AL47_BEMTA</name>
<accession>A0A9P0AL47</accession>
<feature type="domain" description="Orn/DAP/Arg decarboxylase 2 C-terminal" evidence="9">
    <location>
        <begin position="33"/>
        <end position="368"/>
    </location>
</feature>
<sequence length="397" mass="43660">MMVENTAPLSQNQLFDYIRSLILTEQRENDAFYVLDLGVVDSLFNTWSFNFPVIQPFYAVKCNPHVPFLKRLAELGTGFDCASYAEIQTVLSIGVSPNRIIFANTCKPESHIKYAAEVGVNLTTFDSESELEKMKRLHPTCELLIRIRVPDLRAVSDPHDAKFGALPDEIAPLLRTARALGLNIVGVSFHIGSGAVDFGAFEEAIAAAKSAFEIATQVGLPQMRILDIGAGFNSGSRFIGAALAVKGALKKHFPDREALRILAEPGRYFARSPFTLVTCIIGKRVRGDAREYWINDGIFGSMCCLKSDQGHDELKLTPLVLRGSARLGTMTYRSTIFGPTCCPLDVVSRDYKLPDLEVNDWLVFHNMGAYTSAAGSDFNGFKTSAIPTYVAQSDRIG</sequence>
<dbReference type="Pfam" id="PF00278">
    <property type="entry name" value="Orn_DAP_Arg_deC"/>
    <property type="match status" value="1"/>
</dbReference>
<evidence type="ECO:0000256" key="8">
    <source>
        <dbReference type="RuleBase" id="RU003737"/>
    </source>
</evidence>
<reference evidence="11" key="1">
    <citation type="submission" date="2021-12" db="EMBL/GenBank/DDBJ databases">
        <authorList>
            <person name="King R."/>
        </authorList>
    </citation>
    <scope>NUCLEOTIDE SEQUENCE</scope>
</reference>
<evidence type="ECO:0000256" key="5">
    <source>
        <dbReference type="ARBA" id="ARBA00023239"/>
    </source>
</evidence>
<gene>
    <name evidence="11" type="ORF">BEMITA_LOCUS13374</name>
</gene>
<dbReference type="Pfam" id="PF02784">
    <property type="entry name" value="Orn_Arg_deC_N"/>
    <property type="match status" value="1"/>
</dbReference>
<dbReference type="SUPFAM" id="SSF51419">
    <property type="entry name" value="PLP-binding barrel"/>
    <property type="match status" value="1"/>
</dbReference>
<dbReference type="AlphaFoldDB" id="A0A9P0AL47"/>
<evidence type="ECO:0000256" key="3">
    <source>
        <dbReference type="ARBA" id="ARBA00022898"/>
    </source>
</evidence>
<dbReference type="InterPro" id="IPR022644">
    <property type="entry name" value="De-COase2_N"/>
</dbReference>
<feature type="modified residue" description="N6-(pyridoxal phosphate)lysine" evidence="7">
    <location>
        <position position="61"/>
    </location>
</feature>